<name>A0ABS6WSD1_9HYPH</name>
<organism evidence="2 3">
    <name type="scientific">Pseudohoeflea coraliihabitans</name>
    <dbReference type="NCBI Taxonomy" id="2860393"/>
    <lineage>
        <taxon>Bacteria</taxon>
        <taxon>Pseudomonadati</taxon>
        <taxon>Pseudomonadota</taxon>
        <taxon>Alphaproteobacteria</taxon>
        <taxon>Hyphomicrobiales</taxon>
        <taxon>Rhizobiaceae</taxon>
        <taxon>Pseudohoeflea</taxon>
    </lineage>
</organism>
<keyword evidence="3" id="KW-1185">Reference proteome</keyword>
<sequence>MSLWHWLIAALWIALFVIPLWRVLPRAGLTKWLALIGIVPFGAVAMWWILAFKQWPGDERKSVSHD</sequence>
<gene>
    <name evidence="2" type="ORF">KY465_16420</name>
</gene>
<proteinExistence type="predicted"/>
<dbReference type="RefSeq" id="WP_219203170.1">
    <property type="nucleotide sequence ID" value="NZ_JAHWQX010000004.1"/>
</dbReference>
<evidence type="ECO:0000313" key="3">
    <source>
        <dbReference type="Proteomes" id="UP001430804"/>
    </source>
</evidence>
<evidence type="ECO:0000313" key="2">
    <source>
        <dbReference type="EMBL" id="MBW3098867.1"/>
    </source>
</evidence>
<feature type="transmembrane region" description="Helical" evidence="1">
    <location>
        <begin position="6"/>
        <end position="25"/>
    </location>
</feature>
<keyword evidence="1" id="KW-0472">Membrane</keyword>
<keyword evidence="1" id="KW-1133">Transmembrane helix</keyword>
<comment type="caution">
    <text evidence="2">The sequence shown here is derived from an EMBL/GenBank/DDBJ whole genome shotgun (WGS) entry which is preliminary data.</text>
</comment>
<dbReference type="Proteomes" id="UP001430804">
    <property type="component" value="Unassembled WGS sequence"/>
</dbReference>
<keyword evidence="1" id="KW-0812">Transmembrane</keyword>
<feature type="transmembrane region" description="Helical" evidence="1">
    <location>
        <begin position="32"/>
        <end position="50"/>
    </location>
</feature>
<evidence type="ECO:0000256" key="1">
    <source>
        <dbReference type="SAM" id="Phobius"/>
    </source>
</evidence>
<protein>
    <submittedName>
        <fullName evidence="2">Uncharacterized protein</fullName>
    </submittedName>
</protein>
<dbReference type="EMBL" id="JAHWQX010000004">
    <property type="protein sequence ID" value="MBW3098867.1"/>
    <property type="molecule type" value="Genomic_DNA"/>
</dbReference>
<reference evidence="2" key="1">
    <citation type="submission" date="2021-07" db="EMBL/GenBank/DDBJ databases">
        <title>Pseudohoeflea marina sp. nov. a polyhydroxyalcanoate-producing bacterium.</title>
        <authorList>
            <person name="Zheng W."/>
            <person name="Yu S."/>
            <person name="Huang Y."/>
        </authorList>
    </citation>
    <scope>NUCLEOTIDE SEQUENCE</scope>
    <source>
        <strain evidence="2">DP4N28-3</strain>
    </source>
</reference>
<accession>A0ABS6WSD1</accession>